<dbReference type="NCBIfam" id="TIGR01081">
    <property type="entry name" value="mpl"/>
    <property type="match status" value="1"/>
</dbReference>
<dbReference type="GO" id="GO:0009254">
    <property type="term" value="P:peptidoglycan turnover"/>
    <property type="evidence" value="ECO:0007669"/>
    <property type="project" value="UniProtKB-UniRule"/>
</dbReference>
<keyword evidence="1 9" id="KW-0436">Ligase</keyword>
<keyword evidence="7 9" id="KW-0131">Cell cycle</keyword>
<evidence type="ECO:0000256" key="9">
    <source>
        <dbReference type="HAMAP-Rule" id="MF_02020"/>
    </source>
</evidence>
<name>A0A4V2W3I8_9GAMM</name>
<protein>
    <recommendedName>
        <fullName evidence="9">UDP-N-acetylmuramate--L-alanyl-gamma-D-glutamyl-meso-2,6-diaminoheptandioate ligase</fullName>
        <ecNumber evidence="9">6.3.2.45</ecNumber>
    </recommendedName>
    <alternativeName>
        <fullName evidence="9">Murein peptide ligase</fullName>
    </alternativeName>
    <alternativeName>
        <fullName evidence="9">UDP-N-acetylmuramate:L-alanyl-gamma-D-glutamyl-meso-diaminopimelate ligase</fullName>
    </alternativeName>
</protein>
<dbReference type="AlphaFoldDB" id="A0A4V2W3I8"/>
<evidence type="ECO:0000313" key="13">
    <source>
        <dbReference type="EMBL" id="TCV92169.1"/>
    </source>
</evidence>
<dbReference type="EMBL" id="SMCS01000008">
    <property type="protein sequence ID" value="TCV92169.1"/>
    <property type="molecule type" value="Genomic_DNA"/>
</dbReference>
<dbReference type="UniPathway" id="UPA00544"/>
<keyword evidence="4 9" id="KW-0067">ATP-binding</keyword>
<evidence type="ECO:0000256" key="8">
    <source>
        <dbReference type="ARBA" id="ARBA00023316"/>
    </source>
</evidence>
<dbReference type="GO" id="GO:0071555">
    <property type="term" value="P:cell wall organization"/>
    <property type="evidence" value="ECO:0007669"/>
    <property type="project" value="UniProtKB-KW"/>
</dbReference>
<evidence type="ECO:0000256" key="4">
    <source>
        <dbReference type="ARBA" id="ARBA00022840"/>
    </source>
</evidence>
<accession>A0A4V2W3I8</accession>
<keyword evidence="3 9" id="KW-0547">Nucleotide-binding</keyword>
<dbReference type="Pfam" id="PF08245">
    <property type="entry name" value="Mur_ligase_M"/>
    <property type="match status" value="1"/>
</dbReference>
<dbReference type="InterPro" id="IPR050061">
    <property type="entry name" value="MurCDEF_pg_biosynth"/>
</dbReference>
<evidence type="ECO:0000256" key="7">
    <source>
        <dbReference type="ARBA" id="ARBA00023306"/>
    </source>
</evidence>
<keyword evidence="9" id="KW-0460">Magnesium</keyword>
<dbReference type="EC" id="6.3.2.45" evidence="9"/>
<organism evidence="13 14">
    <name type="scientific">Luteibacter rhizovicinus</name>
    <dbReference type="NCBI Taxonomy" id="242606"/>
    <lineage>
        <taxon>Bacteria</taxon>
        <taxon>Pseudomonadati</taxon>
        <taxon>Pseudomonadota</taxon>
        <taxon>Gammaproteobacteria</taxon>
        <taxon>Lysobacterales</taxon>
        <taxon>Rhodanobacteraceae</taxon>
        <taxon>Luteibacter</taxon>
    </lineage>
</organism>
<evidence type="ECO:0000259" key="12">
    <source>
        <dbReference type="Pfam" id="PF08245"/>
    </source>
</evidence>
<dbReference type="Pfam" id="PF02875">
    <property type="entry name" value="Mur_ligase_C"/>
    <property type="match status" value="1"/>
</dbReference>
<dbReference type="InterPro" id="IPR013221">
    <property type="entry name" value="Mur_ligase_cen"/>
</dbReference>
<dbReference type="HAMAP" id="MF_02020">
    <property type="entry name" value="Mpl"/>
    <property type="match status" value="1"/>
</dbReference>
<dbReference type="OrthoDB" id="9804126at2"/>
<dbReference type="GO" id="GO:0051301">
    <property type="term" value="P:cell division"/>
    <property type="evidence" value="ECO:0007669"/>
    <property type="project" value="UniProtKB-KW"/>
</dbReference>
<dbReference type="SUPFAM" id="SSF53244">
    <property type="entry name" value="MurD-like peptide ligases, peptide-binding domain"/>
    <property type="match status" value="1"/>
</dbReference>
<dbReference type="Gene3D" id="3.40.50.720">
    <property type="entry name" value="NAD(P)-binding Rossmann-like Domain"/>
    <property type="match status" value="1"/>
</dbReference>
<dbReference type="GO" id="GO:0106418">
    <property type="term" value="F:UDP-N-acetylmuramate-L-alanyl-gamma-D-glutamyl-meso-2,6-diaminoheptanedioate ligase activity"/>
    <property type="evidence" value="ECO:0007669"/>
    <property type="project" value="UniProtKB-EC"/>
</dbReference>
<gene>
    <name evidence="9" type="primary">mpl</name>
    <name evidence="13" type="ORF">EC912_108164</name>
</gene>
<dbReference type="Pfam" id="PF01225">
    <property type="entry name" value="Mur_ligase"/>
    <property type="match status" value="1"/>
</dbReference>
<keyword evidence="5 9" id="KW-0133">Cell shape</keyword>
<evidence type="ECO:0000256" key="1">
    <source>
        <dbReference type="ARBA" id="ARBA00022598"/>
    </source>
</evidence>
<dbReference type="Gene3D" id="3.40.1190.10">
    <property type="entry name" value="Mur-like, catalytic domain"/>
    <property type="match status" value="1"/>
</dbReference>
<feature type="binding site" evidence="9">
    <location>
        <begin position="110"/>
        <end position="116"/>
    </location>
    <ligand>
        <name>ATP</name>
        <dbReference type="ChEBI" id="CHEBI:30616"/>
    </ligand>
</feature>
<dbReference type="GO" id="GO:0005524">
    <property type="term" value="F:ATP binding"/>
    <property type="evidence" value="ECO:0007669"/>
    <property type="project" value="UniProtKB-UniRule"/>
</dbReference>
<sequence>MRLHILGICGTFMGGVAALARELGLTVEGSDANVYPPMSDQLEALGIGLMQGYSADHLKPAPDLVVVGNAMVRGNPAVEYMLDEGMSYVSGPQWLGETLLGGRQVLAVAGTHGKTTTTSLLAHLMESAGLAPGFLIGGVPGNFGVSARMGTGKAFVIEADEYDSAFFDKRSKFVHYRPRIAILNNLEYDHADIFPDVASIQRQFHHLVRTVPRSGRLIVNAEDRYLAEVLAMGAWTPVETFGIDSGDWRAEAIAADGSHFRVLRGGVVLGEIRWASLGRHNMMNALAALAAATAAGADPVALLPAFARFESVKRRMELIGERSGVTVYDDFAHHPTAIATTLAGLRARVGTSRIVVALEPRSNSMRLGAHADALAPSLVDADSVLFLHRPELPWDAGKITGALGGRGHTAPSVDELVARLAAEARPGDQVVFMSNGGFEDAPRRFFEALKAG</sequence>
<evidence type="ECO:0000256" key="5">
    <source>
        <dbReference type="ARBA" id="ARBA00022960"/>
    </source>
</evidence>
<comment type="cofactor">
    <cofactor evidence="9">
        <name>Mg(2+)</name>
        <dbReference type="ChEBI" id="CHEBI:18420"/>
    </cofactor>
</comment>
<comment type="similarity">
    <text evidence="9">Belongs to the MurCDEF family. Mpl subfamily.</text>
</comment>
<evidence type="ECO:0000256" key="6">
    <source>
        <dbReference type="ARBA" id="ARBA00022984"/>
    </source>
</evidence>
<comment type="pathway">
    <text evidence="9">Cell wall biogenesis; peptidoglycan recycling.</text>
</comment>
<dbReference type="InterPro" id="IPR004101">
    <property type="entry name" value="Mur_ligase_C"/>
</dbReference>
<dbReference type="Proteomes" id="UP000295645">
    <property type="component" value="Unassembled WGS sequence"/>
</dbReference>
<dbReference type="PANTHER" id="PTHR43445:SF5">
    <property type="entry name" value="UDP-N-ACETYLMURAMATE--L-ALANYL-GAMMA-D-GLUTAMYL-MESO-2,6-DIAMINOHEPTANDIOATE LIGASE"/>
    <property type="match status" value="1"/>
</dbReference>
<keyword evidence="2 9" id="KW-0132">Cell division</keyword>
<reference evidence="13 14" key="1">
    <citation type="submission" date="2019-03" db="EMBL/GenBank/DDBJ databases">
        <title>Above-ground endophytic microbial communities from plants in different locations in the United States.</title>
        <authorList>
            <person name="Frank C."/>
        </authorList>
    </citation>
    <scope>NUCLEOTIDE SEQUENCE [LARGE SCALE GENOMIC DNA]</scope>
    <source>
        <strain evidence="13 14">LP_13_YM</strain>
    </source>
</reference>
<dbReference type="PANTHER" id="PTHR43445">
    <property type="entry name" value="UDP-N-ACETYLMURAMATE--L-ALANINE LIGASE-RELATED"/>
    <property type="match status" value="1"/>
</dbReference>
<comment type="catalytic activity">
    <reaction evidence="9">
        <text>UDP-N-acetyl-alpha-D-muramate + L-alanyl-gamma-D-glutamyl-meso-2,6-diaminopimelate + ATP = UDP-N-acetyl-alpha-D-muramoyl-L-alanyl-gamma-D-glutamyl-meso-2,6-diaminopimelate + ADP + phosphate + H(+)</text>
        <dbReference type="Rhea" id="RHEA:29563"/>
        <dbReference type="ChEBI" id="CHEBI:15378"/>
        <dbReference type="ChEBI" id="CHEBI:30616"/>
        <dbReference type="ChEBI" id="CHEBI:43474"/>
        <dbReference type="ChEBI" id="CHEBI:61401"/>
        <dbReference type="ChEBI" id="CHEBI:70757"/>
        <dbReference type="ChEBI" id="CHEBI:83905"/>
        <dbReference type="ChEBI" id="CHEBI:456216"/>
        <dbReference type="EC" id="6.3.2.45"/>
    </reaction>
</comment>
<evidence type="ECO:0000256" key="2">
    <source>
        <dbReference type="ARBA" id="ARBA00022618"/>
    </source>
</evidence>
<feature type="domain" description="Mur ligase central" evidence="12">
    <location>
        <begin position="108"/>
        <end position="292"/>
    </location>
</feature>
<evidence type="ECO:0000313" key="14">
    <source>
        <dbReference type="Proteomes" id="UP000295645"/>
    </source>
</evidence>
<dbReference type="InterPro" id="IPR000713">
    <property type="entry name" value="Mur_ligase_N"/>
</dbReference>
<dbReference type="Gene3D" id="3.90.190.20">
    <property type="entry name" value="Mur ligase, C-terminal domain"/>
    <property type="match status" value="1"/>
</dbReference>
<dbReference type="SUPFAM" id="SSF53623">
    <property type="entry name" value="MurD-like peptide ligases, catalytic domain"/>
    <property type="match status" value="1"/>
</dbReference>
<dbReference type="InterPro" id="IPR036565">
    <property type="entry name" value="Mur-like_cat_sf"/>
</dbReference>
<keyword evidence="14" id="KW-1185">Reference proteome</keyword>
<dbReference type="GO" id="GO:0008360">
    <property type="term" value="P:regulation of cell shape"/>
    <property type="evidence" value="ECO:0007669"/>
    <property type="project" value="UniProtKB-KW"/>
</dbReference>
<comment type="function">
    <text evidence="9">Reutilizes the intact tripeptide L-alanyl-gamma-D-glutamyl-meso-diaminopimelate by linking it to UDP-N-acetylmuramate.</text>
</comment>
<dbReference type="InterPro" id="IPR036615">
    <property type="entry name" value="Mur_ligase_C_dom_sf"/>
</dbReference>
<proteinExistence type="inferred from homology"/>
<dbReference type="InterPro" id="IPR005757">
    <property type="entry name" value="Mpl"/>
</dbReference>
<dbReference type="GO" id="GO:0009252">
    <property type="term" value="P:peptidoglycan biosynthetic process"/>
    <property type="evidence" value="ECO:0007669"/>
    <property type="project" value="UniProtKB-UniRule"/>
</dbReference>
<evidence type="ECO:0000259" key="10">
    <source>
        <dbReference type="Pfam" id="PF01225"/>
    </source>
</evidence>
<comment type="caution">
    <text evidence="13">The sequence shown here is derived from an EMBL/GenBank/DDBJ whole genome shotgun (WGS) entry which is preliminary data.</text>
</comment>
<keyword evidence="8 9" id="KW-0961">Cell wall biogenesis/degradation</keyword>
<feature type="domain" description="Mur ligase C-terminal" evidence="11">
    <location>
        <begin position="314"/>
        <end position="436"/>
    </location>
</feature>
<evidence type="ECO:0000256" key="3">
    <source>
        <dbReference type="ARBA" id="ARBA00022741"/>
    </source>
</evidence>
<keyword evidence="6 9" id="KW-0573">Peptidoglycan synthesis</keyword>
<feature type="domain" description="Mur ligase N-terminal catalytic" evidence="10">
    <location>
        <begin position="3"/>
        <end position="99"/>
    </location>
</feature>
<evidence type="ECO:0000259" key="11">
    <source>
        <dbReference type="Pfam" id="PF02875"/>
    </source>
</evidence>
<dbReference type="RefSeq" id="WP_132146511.1">
    <property type="nucleotide sequence ID" value="NZ_SMCS01000008.1"/>
</dbReference>
<dbReference type="SUPFAM" id="SSF51984">
    <property type="entry name" value="MurCD N-terminal domain"/>
    <property type="match status" value="1"/>
</dbReference>